<organism evidence="1 2">
    <name type="scientific">Burkholderia diffusa</name>
    <dbReference type="NCBI Taxonomy" id="488732"/>
    <lineage>
        <taxon>Bacteria</taxon>
        <taxon>Pseudomonadati</taxon>
        <taxon>Pseudomonadota</taxon>
        <taxon>Betaproteobacteria</taxon>
        <taxon>Burkholderiales</taxon>
        <taxon>Burkholderiaceae</taxon>
        <taxon>Burkholderia</taxon>
        <taxon>Burkholderia cepacia complex</taxon>
    </lineage>
</organism>
<reference evidence="1 2" key="1">
    <citation type="submission" date="2015-11" db="EMBL/GenBank/DDBJ databases">
        <title>Expanding the genomic diversity of Burkholderia species for the development of highly accurate diagnostics.</title>
        <authorList>
            <person name="Sahl J."/>
            <person name="Keim P."/>
            <person name="Wagner D."/>
        </authorList>
    </citation>
    <scope>NUCLEOTIDE SEQUENCE [LARGE SCALE GENOMIC DNA]</scope>
    <source>
        <strain evidence="1 2">MSMB378WGS</strain>
    </source>
</reference>
<gene>
    <name evidence="1" type="ORF">WL88_29790</name>
</gene>
<sequence length="87" mass="9364">MAIEVELVEFPPPALYCACATLPTAAPATSAAVATAFTTADLFGLPRAESCSDAATQAPRASFQIERYVRFMSYYLQISTPHTGLFR</sequence>
<accession>A0AAW3P720</accession>
<comment type="caution">
    <text evidence="1">The sequence shown here is derived from an EMBL/GenBank/DDBJ whole genome shotgun (WGS) entry which is preliminary data.</text>
</comment>
<evidence type="ECO:0000313" key="1">
    <source>
        <dbReference type="EMBL" id="KWF44159.1"/>
    </source>
</evidence>
<protein>
    <submittedName>
        <fullName evidence="1">Uncharacterized protein</fullName>
    </submittedName>
</protein>
<dbReference type="EMBL" id="LPJV01000068">
    <property type="protein sequence ID" value="KWF44159.1"/>
    <property type="molecule type" value="Genomic_DNA"/>
</dbReference>
<dbReference type="Proteomes" id="UP000063236">
    <property type="component" value="Unassembled WGS sequence"/>
</dbReference>
<proteinExistence type="predicted"/>
<name>A0AAW3P720_9BURK</name>
<dbReference type="AlphaFoldDB" id="A0AAW3P720"/>
<evidence type="ECO:0000313" key="2">
    <source>
        <dbReference type="Proteomes" id="UP000063236"/>
    </source>
</evidence>